<feature type="compositionally biased region" description="Low complexity" evidence="1">
    <location>
        <begin position="45"/>
        <end position="54"/>
    </location>
</feature>
<dbReference type="EMBL" id="CAADFR010000254">
    <property type="protein sequence ID" value="VFK45814.1"/>
    <property type="molecule type" value="Genomic_DNA"/>
</dbReference>
<sequence>MTIICWDDKVNPVYSPALWLSPRRFASQPFSLCASSARDGDRGCASDGAVADSGSSRKSDICVTNLSSSAPWEGRIRCTLTALAACRA</sequence>
<proteinExistence type="predicted"/>
<dbReference type="EMBL" id="CAADFU010000254">
    <property type="protein sequence ID" value="VFK49841.1"/>
    <property type="molecule type" value="Genomic_DNA"/>
</dbReference>
<dbReference type="AlphaFoldDB" id="A0A450YWA2"/>
<name>A0A450YWA2_9GAMM</name>
<organism evidence="2">
    <name type="scientific">Candidatus Kentrum sp. SD</name>
    <dbReference type="NCBI Taxonomy" id="2126332"/>
    <lineage>
        <taxon>Bacteria</taxon>
        <taxon>Pseudomonadati</taxon>
        <taxon>Pseudomonadota</taxon>
        <taxon>Gammaproteobacteria</taxon>
        <taxon>Candidatus Kentrum</taxon>
    </lineage>
</organism>
<evidence type="ECO:0000313" key="2">
    <source>
        <dbReference type="EMBL" id="VFK45814.1"/>
    </source>
</evidence>
<evidence type="ECO:0000256" key="1">
    <source>
        <dbReference type="SAM" id="MobiDB-lite"/>
    </source>
</evidence>
<gene>
    <name evidence="3" type="ORF">BECKSD772E_GA0070983_12541</name>
    <name evidence="2" type="ORF">BECKSD772F_GA0070984_12541</name>
</gene>
<accession>A0A450YWA2</accession>
<feature type="region of interest" description="Disordered" evidence="1">
    <location>
        <begin position="37"/>
        <end position="60"/>
    </location>
</feature>
<protein>
    <submittedName>
        <fullName evidence="2">Uncharacterized protein</fullName>
    </submittedName>
</protein>
<evidence type="ECO:0000313" key="3">
    <source>
        <dbReference type="EMBL" id="VFK49841.1"/>
    </source>
</evidence>
<reference evidence="2" key="1">
    <citation type="submission" date="2019-02" db="EMBL/GenBank/DDBJ databases">
        <authorList>
            <person name="Gruber-Vodicka R. H."/>
            <person name="Seah K. B. B."/>
        </authorList>
    </citation>
    <scope>NUCLEOTIDE SEQUENCE</scope>
    <source>
        <strain evidence="3">BECK_S1320</strain>
        <strain evidence="2">BECK_S1321</strain>
    </source>
</reference>